<protein>
    <submittedName>
        <fullName evidence="1">Uncharacterized protein</fullName>
    </submittedName>
</protein>
<sequence>MATSGRWKIPPGDRSYPPDITSPGPFTCGAVYVCVDRLLLYLNSNLRHLQLLQDIIPDFVDDILLTALRSLSF</sequence>
<keyword evidence="2" id="KW-1185">Reference proteome</keyword>
<dbReference type="EMBL" id="BMAV01003819">
    <property type="protein sequence ID" value="GFY43698.1"/>
    <property type="molecule type" value="Genomic_DNA"/>
</dbReference>
<reference evidence="1" key="1">
    <citation type="submission" date="2020-08" db="EMBL/GenBank/DDBJ databases">
        <title>Multicomponent nature underlies the extraordinary mechanical properties of spider dragline silk.</title>
        <authorList>
            <person name="Kono N."/>
            <person name="Nakamura H."/>
            <person name="Mori M."/>
            <person name="Yoshida Y."/>
            <person name="Ohtoshi R."/>
            <person name="Malay A.D."/>
            <person name="Moran D.A.P."/>
            <person name="Tomita M."/>
            <person name="Numata K."/>
            <person name="Arakawa K."/>
        </authorList>
    </citation>
    <scope>NUCLEOTIDE SEQUENCE</scope>
</reference>
<proteinExistence type="predicted"/>
<organism evidence="1 2">
    <name type="scientific">Trichonephila inaurata madagascariensis</name>
    <dbReference type="NCBI Taxonomy" id="2747483"/>
    <lineage>
        <taxon>Eukaryota</taxon>
        <taxon>Metazoa</taxon>
        <taxon>Ecdysozoa</taxon>
        <taxon>Arthropoda</taxon>
        <taxon>Chelicerata</taxon>
        <taxon>Arachnida</taxon>
        <taxon>Araneae</taxon>
        <taxon>Araneomorphae</taxon>
        <taxon>Entelegynae</taxon>
        <taxon>Araneoidea</taxon>
        <taxon>Nephilidae</taxon>
        <taxon>Trichonephila</taxon>
        <taxon>Trichonephila inaurata</taxon>
    </lineage>
</organism>
<dbReference type="AlphaFoldDB" id="A0A8X7BUJ9"/>
<evidence type="ECO:0000313" key="1">
    <source>
        <dbReference type="EMBL" id="GFY43698.1"/>
    </source>
</evidence>
<accession>A0A8X7BUJ9</accession>
<comment type="caution">
    <text evidence="1">The sequence shown here is derived from an EMBL/GenBank/DDBJ whole genome shotgun (WGS) entry which is preliminary data.</text>
</comment>
<evidence type="ECO:0000313" key="2">
    <source>
        <dbReference type="Proteomes" id="UP000886998"/>
    </source>
</evidence>
<dbReference type="Proteomes" id="UP000886998">
    <property type="component" value="Unassembled WGS sequence"/>
</dbReference>
<name>A0A8X7BUJ9_9ARAC</name>
<gene>
    <name evidence="1" type="ORF">TNIN_402681</name>
</gene>